<name>A0ABD3Q5Z5_9STRA</name>
<dbReference type="AlphaFoldDB" id="A0ABD3Q5Z5"/>
<feature type="region of interest" description="Disordered" evidence="1">
    <location>
        <begin position="120"/>
        <end position="139"/>
    </location>
</feature>
<accession>A0ABD3Q5Z5</accession>
<proteinExistence type="predicted"/>
<keyword evidence="3" id="KW-1185">Reference proteome</keyword>
<organism evidence="2 3">
    <name type="scientific">Cyclotella atomus</name>
    <dbReference type="NCBI Taxonomy" id="382360"/>
    <lineage>
        <taxon>Eukaryota</taxon>
        <taxon>Sar</taxon>
        <taxon>Stramenopiles</taxon>
        <taxon>Ochrophyta</taxon>
        <taxon>Bacillariophyta</taxon>
        <taxon>Coscinodiscophyceae</taxon>
        <taxon>Thalassiosirophycidae</taxon>
        <taxon>Stephanodiscales</taxon>
        <taxon>Stephanodiscaceae</taxon>
        <taxon>Cyclotella</taxon>
    </lineage>
</organism>
<evidence type="ECO:0000313" key="3">
    <source>
        <dbReference type="Proteomes" id="UP001530400"/>
    </source>
</evidence>
<evidence type="ECO:0000256" key="1">
    <source>
        <dbReference type="SAM" id="MobiDB-lite"/>
    </source>
</evidence>
<feature type="region of interest" description="Disordered" evidence="1">
    <location>
        <begin position="1"/>
        <end position="47"/>
    </location>
</feature>
<dbReference type="Proteomes" id="UP001530400">
    <property type="component" value="Unassembled WGS sequence"/>
</dbReference>
<dbReference type="EMBL" id="JALLPJ020000321">
    <property type="protein sequence ID" value="KAL3795416.1"/>
    <property type="molecule type" value="Genomic_DNA"/>
</dbReference>
<sequence length="152" mass="17188">MPTTATAPLTVKKTNNRAQEEDPSSFIVPTFREERPRSVDASSLSQSELAKLKVEDPFMYYSIPSVRVAELSGNAVDAPSAGTVVRMQRITAELHPGELVEDVLNDANSMERMAREVQKELEQEAREHKNEEEDGTNDDMIQQYFKLLIEEF</sequence>
<feature type="compositionally biased region" description="Polar residues" evidence="1">
    <location>
        <begin position="1"/>
        <end position="17"/>
    </location>
</feature>
<reference evidence="2 3" key="1">
    <citation type="submission" date="2024-10" db="EMBL/GenBank/DDBJ databases">
        <title>Updated reference genomes for cyclostephanoid diatoms.</title>
        <authorList>
            <person name="Roberts W.R."/>
            <person name="Alverson A.J."/>
        </authorList>
    </citation>
    <scope>NUCLEOTIDE SEQUENCE [LARGE SCALE GENOMIC DNA]</scope>
    <source>
        <strain evidence="2 3">AJA010-31</strain>
    </source>
</reference>
<feature type="compositionally biased region" description="Basic and acidic residues" evidence="1">
    <location>
        <begin position="120"/>
        <end position="131"/>
    </location>
</feature>
<evidence type="ECO:0000313" key="2">
    <source>
        <dbReference type="EMBL" id="KAL3795416.1"/>
    </source>
</evidence>
<protein>
    <submittedName>
        <fullName evidence="2">Uncharacterized protein</fullName>
    </submittedName>
</protein>
<comment type="caution">
    <text evidence="2">The sequence shown here is derived from an EMBL/GenBank/DDBJ whole genome shotgun (WGS) entry which is preliminary data.</text>
</comment>
<gene>
    <name evidence="2" type="ORF">ACHAWO_011183</name>
</gene>